<proteinExistence type="predicted"/>
<organism evidence="2 3">
    <name type="scientific">Denitromonas iodatirespirans</name>
    <dbReference type="NCBI Taxonomy" id="2795389"/>
    <lineage>
        <taxon>Bacteria</taxon>
        <taxon>Pseudomonadati</taxon>
        <taxon>Pseudomonadota</taxon>
        <taxon>Betaproteobacteria</taxon>
        <taxon>Rhodocyclales</taxon>
        <taxon>Zoogloeaceae</taxon>
        <taxon>Denitromonas</taxon>
    </lineage>
</organism>
<reference evidence="3" key="1">
    <citation type="journal article" date="2022" name="ISME J.">
        <title>Genetic and phylogenetic analysis of dissimilatory iodate-reducing bacteria identifies potential niches across the world's oceans.</title>
        <authorList>
            <person name="Reyes-Umana V."/>
            <person name="Henning Z."/>
            <person name="Lee K."/>
            <person name="Barnum T.P."/>
            <person name="Coates J.D."/>
        </authorList>
    </citation>
    <scope>NUCLEOTIDE SEQUENCE [LARGE SCALE GENOMIC DNA]</scope>
    <source>
        <strain evidence="3">IR12</strain>
    </source>
</reference>
<comment type="caution">
    <text evidence="2">The sequence shown here is derived from an EMBL/GenBank/DDBJ whole genome shotgun (WGS) entry which is preliminary data.</text>
</comment>
<dbReference type="AlphaFoldDB" id="A0A944H8J2"/>
<sequence length="171" mass="19115">MKRIIFWALGLVIVIVSGLAFELVRETRQHTPSHLMACMEREAAFMSWVCKQVFFHDDFSADAIATLNTTAGIRSVTVLSDPAEADAAFRRLRDEGVDIDATDVTLQHMTALHAAAIDGDVHQVRRLLVNDAKRDIRDDNGRTAIDYAREMQAKNPDQPQRGEIIDLLSTP</sequence>
<gene>
    <name evidence="2" type="ORF">I8J34_14450</name>
</gene>
<evidence type="ECO:0000313" key="3">
    <source>
        <dbReference type="Proteomes" id="UP000694660"/>
    </source>
</evidence>
<dbReference type="InterPro" id="IPR036770">
    <property type="entry name" value="Ankyrin_rpt-contain_sf"/>
</dbReference>
<dbReference type="Proteomes" id="UP000694660">
    <property type="component" value="Unassembled WGS sequence"/>
</dbReference>
<dbReference type="Gene3D" id="1.25.40.20">
    <property type="entry name" value="Ankyrin repeat-containing domain"/>
    <property type="match status" value="1"/>
</dbReference>
<dbReference type="SUPFAM" id="SSF48403">
    <property type="entry name" value="Ankyrin repeat"/>
    <property type="match status" value="1"/>
</dbReference>
<keyword evidence="1" id="KW-0040">ANK repeat</keyword>
<dbReference type="RefSeq" id="WP_214362328.1">
    <property type="nucleotide sequence ID" value="NZ_JAEKFT010000016.1"/>
</dbReference>
<dbReference type="Pfam" id="PF12796">
    <property type="entry name" value="Ank_2"/>
    <property type="match status" value="1"/>
</dbReference>
<feature type="repeat" description="ANK" evidence="1">
    <location>
        <begin position="107"/>
        <end position="139"/>
    </location>
</feature>
<dbReference type="PROSITE" id="PS50088">
    <property type="entry name" value="ANK_REPEAT"/>
    <property type="match status" value="1"/>
</dbReference>
<accession>A0A944H8J2</accession>
<evidence type="ECO:0000256" key="1">
    <source>
        <dbReference type="PROSITE-ProRule" id="PRU00023"/>
    </source>
</evidence>
<dbReference type="InterPro" id="IPR002110">
    <property type="entry name" value="Ankyrin_rpt"/>
</dbReference>
<protein>
    <submittedName>
        <fullName evidence="2">Ankyrin repeat domain-containing protein</fullName>
    </submittedName>
</protein>
<evidence type="ECO:0000313" key="2">
    <source>
        <dbReference type="EMBL" id="MBT0962378.1"/>
    </source>
</evidence>
<dbReference type="EMBL" id="JAEKFT010000016">
    <property type="protein sequence ID" value="MBT0962378.1"/>
    <property type="molecule type" value="Genomic_DNA"/>
</dbReference>
<keyword evidence="3" id="KW-1185">Reference proteome</keyword>
<name>A0A944H8J2_DENI1</name>